<evidence type="ECO:0008006" key="6">
    <source>
        <dbReference type="Google" id="ProtNLM"/>
    </source>
</evidence>
<feature type="region of interest" description="Disordered" evidence="1">
    <location>
        <begin position="372"/>
        <end position="475"/>
    </location>
</feature>
<evidence type="ECO:0000256" key="2">
    <source>
        <dbReference type="SAM" id="Phobius"/>
    </source>
</evidence>
<feature type="compositionally biased region" description="Gly residues" evidence="1">
    <location>
        <begin position="135"/>
        <end position="144"/>
    </location>
</feature>
<dbReference type="AlphaFoldDB" id="A0ABD1KL29"/>
<feature type="region of interest" description="Disordered" evidence="1">
    <location>
        <begin position="28"/>
        <end position="210"/>
    </location>
</feature>
<feature type="compositionally biased region" description="Polar residues" evidence="1">
    <location>
        <begin position="380"/>
        <end position="398"/>
    </location>
</feature>
<keyword evidence="2" id="KW-1133">Transmembrane helix</keyword>
<feature type="compositionally biased region" description="Gly residues" evidence="1">
    <location>
        <begin position="66"/>
        <end position="75"/>
    </location>
</feature>
<keyword evidence="2" id="KW-0472">Membrane</keyword>
<reference evidence="4 5" key="1">
    <citation type="submission" date="2024-09" db="EMBL/GenBank/DDBJ databases">
        <title>A chromosome-level genome assembly of Gray's grenadier anchovy, Coilia grayii.</title>
        <authorList>
            <person name="Fu Z."/>
        </authorList>
    </citation>
    <scope>NUCLEOTIDE SEQUENCE [LARGE SCALE GENOMIC DNA]</scope>
    <source>
        <strain evidence="4">G4</strain>
        <tissue evidence="4">Muscle</tissue>
    </source>
</reference>
<proteinExistence type="predicted"/>
<gene>
    <name evidence="4" type="ORF">ACEWY4_004289</name>
</gene>
<feature type="compositionally biased region" description="Low complexity" evidence="1">
    <location>
        <begin position="37"/>
        <end position="55"/>
    </location>
</feature>
<feature type="compositionally biased region" description="Low complexity" evidence="1">
    <location>
        <begin position="179"/>
        <end position="189"/>
    </location>
</feature>
<keyword evidence="2" id="KW-0812">Transmembrane</keyword>
<evidence type="ECO:0000256" key="1">
    <source>
        <dbReference type="SAM" id="MobiDB-lite"/>
    </source>
</evidence>
<dbReference type="Proteomes" id="UP001591681">
    <property type="component" value="Unassembled WGS sequence"/>
</dbReference>
<accession>A0ABD1KL29</accession>
<feature type="compositionally biased region" description="Low complexity" evidence="1">
    <location>
        <begin position="112"/>
        <end position="134"/>
    </location>
</feature>
<organism evidence="4 5">
    <name type="scientific">Coilia grayii</name>
    <name type="common">Gray's grenadier anchovy</name>
    <dbReference type="NCBI Taxonomy" id="363190"/>
    <lineage>
        <taxon>Eukaryota</taxon>
        <taxon>Metazoa</taxon>
        <taxon>Chordata</taxon>
        <taxon>Craniata</taxon>
        <taxon>Vertebrata</taxon>
        <taxon>Euteleostomi</taxon>
        <taxon>Actinopterygii</taxon>
        <taxon>Neopterygii</taxon>
        <taxon>Teleostei</taxon>
        <taxon>Clupei</taxon>
        <taxon>Clupeiformes</taxon>
        <taxon>Clupeoidei</taxon>
        <taxon>Engraulidae</taxon>
        <taxon>Coilinae</taxon>
        <taxon>Coilia</taxon>
    </lineage>
</organism>
<evidence type="ECO:0000313" key="5">
    <source>
        <dbReference type="Proteomes" id="UP001591681"/>
    </source>
</evidence>
<protein>
    <recommendedName>
        <fullName evidence="6">Prion protein</fullName>
    </recommendedName>
</protein>
<feature type="compositionally biased region" description="Polar residues" evidence="1">
    <location>
        <begin position="407"/>
        <end position="418"/>
    </location>
</feature>
<dbReference type="EMBL" id="JBHFQA010000004">
    <property type="protein sequence ID" value="KAL2099895.1"/>
    <property type="molecule type" value="Genomic_DNA"/>
</dbReference>
<dbReference type="Gene3D" id="1.10.790.10">
    <property type="entry name" value="Prion/Doppel protein, beta-ribbon domain"/>
    <property type="match status" value="1"/>
</dbReference>
<name>A0ABD1KL29_9TELE</name>
<keyword evidence="5" id="KW-1185">Reference proteome</keyword>
<keyword evidence="3" id="KW-0732">Signal</keyword>
<dbReference type="SUPFAM" id="SSF54098">
    <property type="entry name" value="Prion-like"/>
    <property type="match status" value="1"/>
</dbReference>
<evidence type="ECO:0000256" key="3">
    <source>
        <dbReference type="SAM" id="SignalP"/>
    </source>
</evidence>
<feature type="chain" id="PRO_5044830031" description="Prion protein" evidence="3">
    <location>
        <begin position="29"/>
        <end position="556"/>
    </location>
</feature>
<evidence type="ECO:0000313" key="4">
    <source>
        <dbReference type="EMBL" id="KAL2099895.1"/>
    </source>
</evidence>
<feature type="signal peptide" evidence="3">
    <location>
        <begin position="1"/>
        <end position="28"/>
    </location>
</feature>
<feature type="transmembrane region" description="Helical" evidence="2">
    <location>
        <begin position="288"/>
        <end position="307"/>
    </location>
</feature>
<comment type="caution">
    <text evidence="4">The sequence shown here is derived from an EMBL/GenBank/DDBJ whole genome shotgun (WGS) entry which is preliminary data.</text>
</comment>
<dbReference type="InterPro" id="IPR036924">
    <property type="entry name" value="Prion/Doppel_b-ribbon_dom_sf"/>
</dbReference>
<sequence>MRRRLCGATRPTVSLVLVVLLLTDPIWAWGKKGGGSSSKTPSSSKPSSTSPKTKTQPNYPRQPTQGGTGYGGTNYGGQPNKPDPYPKGGYYPGGGTNTNQQNPGRGGGTYGGNTNQQNPGAGGYPNQQYPNQGGQNPGQGGTHYGGQPNQPYPGQGGTNYGRNPNQPYQGQGGTNYGRNPYPQYPNQGGQHPGQGGRNPNQQYPGWGQGGGYGGGQGYGGGHGYGYGHGGGYGYPNQNPNNRILSPRYGGGFAGGGYGGMGGGSPFASSVQRNGYAPSMQSKGFGKKAMLAAGVGVVAGMAVGYGIGRFPRPHFGFRSPMEEQNYNRYMYERYGAKSTDQEDYREYVYKTPPKADKSFQSYEKHMETCMKRTDLLKQEDSSSNSSPDKINLQNDQPPNNDRPKDLDTSNPQNNQSANTDGLKDPASLELNKTAPQPVSAVGTGGVDADSTPQGQSLSEKDGTASPVAGRDRRGIADSADDNVVSIAEIGYPALMDQLKSRRCMELYMVYSEKFLQKQAQQQAQAPNPNNRGDTSVRPLVLLFTTTVMLLCSNILLQ</sequence>
<feature type="compositionally biased region" description="Polar residues" evidence="1">
    <location>
        <begin position="160"/>
        <end position="169"/>
    </location>
</feature>